<feature type="non-terminal residue" evidence="2">
    <location>
        <position position="201"/>
    </location>
</feature>
<name>A0A843UVR8_COLES</name>
<dbReference type="EMBL" id="NMUH01000991">
    <property type="protein sequence ID" value="MQL87628.1"/>
    <property type="molecule type" value="Genomic_DNA"/>
</dbReference>
<accession>A0A843UVR8</accession>
<dbReference type="GO" id="GO:0009317">
    <property type="term" value="C:acetyl-CoA carboxylase complex"/>
    <property type="evidence" value="ECO:0007669"/>
    <property type="project" value="InterPro"/>
</dbReference>
<evidence type="ECO:0000313" key="3">
    <source>
        <dbReference type="Proteomes" id="UP000652761"/>
    </source>
</evidence>
<dbReference type="GO" id="GO:0016743">
    <property type="term" value="F:carboxyl- or carbamoyltransferase activity"/>
    <property type="evidence" value="ECO:0007669"/>
    <property type="project" value="InterPro"/>
</dbReference>
<reference evidence="2" key="1">
    <citation type="submission" date="2017-07" db="EMBL/GenBank/DDBJ databases">
        <title>Taro Niue Genome Assembly and Annotation.</title>
        <authorList>
            <person name="Atibalentja N."/>
            <person name="Keating K."/>
            <person name="Fields C.J."/>
        </authorList>
    </citation>
    <scope>NUCLEOTIDE SEQUENCE</scope>
    <source>
        <strain evidence="2">Niue_2</strain>
        <tissue evidence="2">Leaf</tissue>
    </source>
</reference>
<protein>
    <submittedName>
        <fullName evidence="2">Uncharacterized protein</fullName>
    </submittedName>
</protein>
<dbReference type="UniPathway" id="UPA00655">
    <property type="reaction ID" value="UER00711"/>
</dbReference>
<evidence type="ECO:0000256" key="1">
    <source>
        <dbReference type="ARBA" id="ARBA00004956"/>
    </source>
</evidence>
<dbReference type="GO" id="GO:0003989">
    <property type="term" value="F:acetyl-CoA carboxylase activity"/>
    <property type="evidence" value="ECO:0007669"/>
    <property type="project" value="InterPro"/>
</dbReference>
<keyword evidence="3" id="KW-1185">Reference proteome</keyword>
<dbReference type="PANTHER" id="PTHR42853:SF3">
    <property type="entry name" value="ACETYL-COENZYME A CARBOXYLASE CARBOXYL TRANSFERASE SUBUNIT ALPHA, CHLOROPLASTIC"/>
    <property type="match status" value="1"/>
</dbReference>
<evidence type="ECO:0000313" key="2">
    <source>
        <dbReference type="EMBL" id="MQL87628.1"/>
    </source>
</evidence>
<dbReference type="AlphaFoldDB" id="A0A843UVR8"/>
<gene>
    <name evidence="2" type="ORF">Taro_020174</name>
</gene>
<comment type="pathway">
    <text evidence="1">Lipid metabolism; malonyl-CoA biosynthesis; malonyl-CoA from acetyl-CoA: step 1/1.</text>
</comment>
<comment type="caution">
    <text evidence="2">The sequence shown here is derived from an EMBL/GenBank/DDBJ whole genome shotgun (WGS) entry which is preliminary data.</text>
</comment>
<dbReference type="GO" id="GO:2001295">
    <property type="term" value="P:malonyl-CoA biosynthetic process"/>
    <property type="evidence" value="ECO:0007669"/>
    <property type="project" value="UniProtKB-UniPathway"/>
</dbReference>
<dbReference type="InterPro" id="IPR001095">
    <property type="entry name" value="Acetyl_CoA_COase_a_su"/>
</dbReference>
<organism evidence="2 3">
    <name type="scientific">Colocasia esculenta</name>
    <name type="common">Wild taro</name>
    <name type="synonym">Arum esculentum</name>
    <dbReference type="NCBI Taxonomy" id="4460"/>
    <lineage>
        <taxon>Eukaryota</taxon>
        <taxon>Viridiplantae</taxon>
        <taxon>Streptophyta</taxon>
        <taxon>Embryophyta</taxon>
        <taxon>Tracheophyta</taxon>
        <taxon>Spermatophyta</taxon>
        <taxon>Magnoliopsida</taxon>
        <taxon>Liliopsida</taxon>
        <taxon>Araceae</taxon>
        <taxon>Aroideae</taxon>
        <taxon>Colocasieae</taxon>
        <taxon>Colocasia</taxon>
    </lineage>
</organism>
<proteinExistence type="predicted"/>
<dbReference type="GO" id="GO:0006633">
    <property type="term" value="P:fatty acid biosynthetic process"/>
    <property type="evidence" value="ECO:0007669"/>
    <property type="project" value="InterPro"/>
</dbReference>
<dbReference type="PANTHER" id="PTHR42853">
    <property type="entry name" value="ACETYL-COENZYME A CARBOXYLASE CARBOXYL TRANSFERASE SUBUNIT ALPHA"/>
    <property type="match status" value="1"/>
</dbReference>
<dbReference type="OrthoDB" id="196847at2759"/>
<dbReference type="Proteomes" id="UP000652761">
    <property type="component" value="Unassembled WGS sequence"/>
</dbReference>
<sequence>MVMERPDIKQKVELLKAEISDAKCPNHLMSKQEVESGFIGTLKSVKQNVDAVAPKVESSRARDLIEQPLYTDLREEMEDLDDQIEERIKDVIDSTDLSGKIEMLKLEVAKAGPSPDLETKSRIEAMKWQIKESLAEAASSPQLVERFNKILQDSRILQKPTLWENGSMKMGVARKKWRKLTWTQIADYLSSSPEVDPPSLE</sequence>